<gene>
    <name evidence="1" type="ORF">AVDCRST_MAG26-4334</name>
</gene>
<organism evidence="1">
    <name type="scientific">uncultured Chloroflexia bacterium</name>
    <dbReference type="NCBI Taxonomy" id="1672391"/>
    <lineage>
        <taxon>Bacteria</taxon>
        <taxon>Bacillati</taxon>
        <taxon>Chloroflexota</taxon>
        <taxon>Chloroflexia</taxon>
        <taxon>environmental samples</taxon>
    </lineage>
</organism>
<dbReference type="EMBL" id="CADCTK010001027">
    <property type="protein sequence ID" value="CAA9294254.1"/>
    <property type="molecule type" value="Genomic_DNA"/>
</dbReference>
<feature type="non-terminal residue" evidence="1">
    <location>
        <position position="86"/>
    </location>
</feature>
<reference evidence="1" key="1">
    <citation type="submission" date="2020-02" db="EMBL/GenBank/DDBJ databases">
        <authorList>
            <person name="Meier V. D."/>
        </authorList>
    </citation>
    <scope>NUCLEOTIDE SEQUENCE</scope>
    <source>
        <strain evidence="1">AVDCRST_MAG26</strain>
    </source>
</reference>
<dbReference type="AlphaFoldDB" id="A0A6J4K2W4"/>
<accession>A0A6J4K2W4</accession>
<proteinExistence type="predicted"/>
<name>A0A6J4K2W4_9CHLR</name>
<evidence type="ECO:0000313" key="1">
    <source>
        <dbReference type="EMBL" id="CAA9294254.1"/>
    </source>
</evidence>
<sequence>MLARTVNALAGISPALRRAVTRTWYQYLVGLDRDNDMLFMNYGYVDLDPSAQPTELSARDERYRYCVQLYHHVAGAVDLHGMDVLE</sequence>
<protein>
    <submittedName>
        <fullName evidence="1">Uncharacterized protein</fullName>
    </submittedName>
</protein>